<evidence type="ECO:0000313" key="2">
    <source>
        <dbReference type="EMBL" id="KAA3479404.1"/>
    </source>
</evidence>
<feature type="domain" description="Tf2-1-like SH3-like" evidence="1">
    <location>
        <begin position="23"/>
        <end position="66"/>
    </location>
</feature>
<organism evidence="2 3">
    <name type="scientific">Gossypium australe</name>
    <dbReference type="NCBI Taxonomy" id="47621"/>
    <lineage>
        <taxon>Eukaryota</taxon>
        <taxon>Viridiplantae</taxon>
        <taxon>Streptophyta</taxon>
        <taxon>Embryophyta</taxon>
        <taxon>Tracheophyta</taxon>
        <taxon>Spermatophyta</taxon>
        <taxon>Magnoliopsida</taxon>
        <taxon>eudicotyledons</taxon>
        <taxon>Gunneridae</taxon>
        <taxon>Pentapetalae</taxon>
        <taxon>rosids</taxon>
        <taxon>malvids</taxon>
        <taxon>Malvales</taxon>
        <taxon>Malvaceae</taxon>
        <taxon>Malvoideae</taxon>
        <taxon>Gossypium</taxon>
    </lineage>
</organism>
<dbReference type="OrthoDB" id="998764at2759"/>
<sequence>MKYFADKKRSDRHFQVRDWRVFRQKLAHRYFGLFKVEAKIGEVAYRLQLPPDLRVHRTFHVSHLKRDIGQQPVHLVLPAMDLDGTLPKKPI</sequence>
<dbReference type="PANTHER" id="PTHR46148:SF52">
    <property type="entry name" value="OS04G0603800 PROTEIN"/>
    <property type="match status" value="1"/>
</dbReference>
<keyword evidence="3" id="KW-1185">Reference proteome</keyword>
<reference evidence="3" key="1">
    <citation type="journal article" date="2019" name="Plant Biotechnol. J.">
        <title>Genome sequencing of the Australian wild diploid species Gossypium australe highlights disease resistance and delayed gland morphogenesis.</title>
        <authorList>
            <person name="Cai Y."/>
            <person name="Cai X."/>
            <person name="Wang Q."/>
            <person name="Wang P."/>
            <person name="Zhang Y."/>
            <person name="Cai C."/>
            <person name="Xu Y."/>
            <person name="Wang K."/>
            <person name="Zhou Z."/>
            <person name="Wang C."/>
            <person name="Geng S."/>
            <person name="Li B."/>
            <person name="Dong Q."/>
            <person name="Hou Y."/>
            <person name="Wang H."/>
            <person name="Ai P."/>
            <person name="Liu Z."/>
            <person name="Yi F."/>
            <person name="Sun M."/>
            <person name="An G."/>
            <person name="Cheng J."/>
            <person name="Zhang Y."/>
            <person name="Shi Q."/>
            <person name="Xie Y."/>
            <person name="Shi X."/>
            <person name="Chang Y."/>
            <person name="Huang F."/>
            <person name="Chen Y."/>
            <person name="Hong S."/>
            <person name="Mi L."/>
            <person name="Sun Q."/>
            <person name="Zhang L."/>
            <person name="Zhou B."/>
            <person name="Peng R."/>
            <person name="Zhang X."/>
            <person name="Liu F."/>
        </authorList>
    </citation>
    <scope>NUCLEOTIDE SEQUENCE [LARGE SCALE GENOMIC DNA]</scope>
    <source>
        <strain evidence="3">cv. PA1801</strain>
    </source>
</reference>
<dbReference type="EMBL" id="SMMG02000003">
    <property type="protein sequence ID" value="KAA3479404.1"/>
    <property type="molecule type" value="Genomic_DNA"/>
</dbReference>
<dbReference type="Proteomes" id="UP000325315">
    <property type="component" value="Unassembled WGS sequence"/>
</dbReference>
<dbReference type="InterPro" id="IPR056924">
    <property type="entry name" value="SH3_Tf2-1"/>
</dbReference>
<dbReference type="AlphaFoldDB" id="A0A5B6WDR3"/>
<name>A0A5B6WDR3_9ROSI</name>
<evidence type="ECO:0000259" key="1">
    <source>
        <dbReference type="Pfam" id="PF24626"/>
    </source>
</evidence>
<dbReference type="Pfam" id="PF24626">
    <property type="entry name" value="SH3_Tf2-1"/>
    <property type="match status" value="1"/>
</dbReference>
<accession>A0A5B6WDR3</accession>
<evidence type="ECO:0000313" key="3">
    <source>
        <dbReference type="Proteomes" id="UP000325315"/>
    </source>
</evidence>
<protein>
    <submittedName>
        <fullName evidence="2">BSD domain-containing protein 1-A-like</fullName>
    </submittedName>
</protein>
<proteinExistence type="predicted"/>
<dbReference type="PANTHER" id="PTHR46148">
    <property type="entry name" value="CHROMO DOMAIN-CONTAINING PROTEIN"/>
    <property type="match status" value="1"/>
</dbReference>
<comment type="caution">
    <text evidence="2">The sequence shown here is derived from an EMBL/GenBank/DDBJ whole genome shotgun (WGS) entry which is preliminary data.</text>
</comment>
<gene>
    <name evidence="2" type="ORF">EPI10_019916</name>
</gene>